<keyword evidence="6" id="KW-1185">Reference proteome</keyword>
<keyword evidence="3" id="KW-0067">ATP-binding</keyword>
<evidence type="ECO:0000256" key="1">
    <source>
        <dbReference type="ARBA" id="ARBA00001946"/>
    </source>
</evidence>
<dbReference type="Pfam" id="PF20266">
    <property type="entry name" value="Mab-21_C"/>
    <property type="match status" value="1"/>
</dbReference>
<evidence type="ECO:0000256" key="2">
    <source>
        <dbReference type="ARBA" id="ARBA00008307"/>
    </source>
</evidence>
<evidence type="ECO:0000313" key="6">
    <source>
        <dbReference type="Proteomes" id="UP001159405"/>
    </source>
</evidence>
<organism evidence="5 6">
    <name type="scientific">Porites lobata</name>
    <dbReference type="NCBI Taxonomy" id="104759"/>
    <lineage>
        <taxon>Eukaryota</taxon>
        <taxon>Metazoa</taxon>
        <taxon>Cnidaria</taxon>
        <taxon>Anthozoa</taxon>
        <taxon>Hexacorallia</taxon>
        <taxon>Scleractinia</taxon>
        <taxon>Fungiina</taxon>
        <taxon>Poritidae</taxon>
        <taxon>Porites</taxon>
    </lineage>
</organism>
<proteinExistence type="inferred from homology"/>
<dbReference type="PANTHER" id="PTHR10656">
    <property type="entry name" value="CELL FATE DETERMINING PROTEIN MAB21-RELATED"/>
    <property type="match status" value="1"/>
</dbReference>
<comment type="caution">
    <text evidence="5">The sequence shown here is derived from an EMBL/GenBank/DDBJ whole genome shotgun (WGS) entry which is preliminary data.</text>
</comment>
<reference evidence="5 6" key="1">
    <citation type="submission" date="2022-05" db="EMBL/GenBank/DDBJ databases">
        <authorList>
            <consortium name="Genoscope - CEA"/>
            <person name="William W."/>
        </authorList>
    </citation>
    <scope>NUCLEOTIDE SEQUENCE [LARGE SCALE GENOMIC DNA]</scope>
</reference>
<accession>A0ABN8SFM5</accession>
<evidence type="ECO:0000313" key="5">
    <source>
        <dbReference type="EMBL" id="CAH3190434.1"/>
    </source>
</evidence>
<dbReference type="InterPro" id="IPR046906">
    <property type="entry name" value="Mab-21_HhH/H2TH-like"/>
</dbReference>
<comment type="similarity">
    <text evidence="2">Belongs to the mab-21 family.</text>
</comment>
<keyword evidence="3" id="KW-0547">Nucleotide-binding</keyword>
<gene>
    <name evidence="5" type="ORF">PLOB_00047171</name>
</gene>
<dbReference type="Proteomes" id="UP001159405">
    <property type="component" value="Unassembled WGS sequence"/>
</dbReference>
<dbReference type="PANTHER" id="PTHR10656:SF42">
    <property type="entry name" value="CYCLIC GMP-AMP SYNTHASE-LIKE PROTEIN-RELATED"/>
    <property type="match status" value="1"/>
</dbReference>
<feature type="domain" description="Mab-21-like HhH/H2TH-like" evidence="4">
    <location>
        <begin position="35"/>
        <end position="128"/>
    </location>
</feature>
<comment type="cofactor">
    <cofactor evidence="1">
        <name>Mg(2+)</name>
        <dbReference type="ChEBI" id="CHEBI:18420"/>
    </cofactor>
</comment>
<name>A0ABN8SFM5_9CNID</name>
<evidence type="ECO:0000259" key="4">
    <source>
        <dbReference type="Pfam" id="PF20266"/>
    </source>
</evidence>
<feature type="non-terminal residue" evidence="5">
    <location>
        <position position="130"/>
    </location>
</feature>
<dbReference type="Gene3D" id="1.10.1410.40">
    <property type="match status" value="1"/>
</dbReference>
<sequence>MYQQIQTSSSYPATASPNVVIEKKLFKWSANAYSCLNEVLRRLKTIIKANNWYPLTSYHMKTILFYECEAKPHPFLWGFDQLSYRLIDCLLRLKQSLITGFCPNYFMRIINQFESFPPHERYRLTAEVHQ</sequence>
<dbReference type="EMBL" id="CALNXK010000859">
    <property type="protein sequence ID" value="CAH3190434.1"/>
    <property type="molecule type" value="Genomic_DNA"/>
</dbReference>
<evidence type="ECO:0000256" key="3">
    <source>
        <dbReference type="ARBA" id="ARBA00022840"/>
    </source>
</evidence>
<protein>
    <recommendedName>
        <fullName evidence="4">Mab-21-like HhH/H2TH-like domain-containing protein</fullName>
    </recommendedName>
</protein>